<feature type="compositionally biased region" description="Polar residues" evidence="4">
    <location>
        <begin position="695"/>
        <end position="706"/>
    </location>
</feature>
<dbReference type="SUPFAM" id="SSF48726">
    <property type="entry name" value="Immunoglobulin"/>
    <property type="match status" value="3"/>
</dbReference>
<evidence type="ECO:0000256" key="5">
    <source>
        <dbReference type="SAM" id="Phobius"/>
    </source>
</evidence>
<feature type="signal peptide" evidence="6">
    <location>
        <begin position="1"/>
        <end position="19"/>
    </location>
</feature>
<feature type="transmembrane region" description="Helical" evidence="5">
    <location>
        <begin position="603"/>
        <end position="625"/>
    </location>
</feature>
<dbReference type="GO" id="GO:0004888">
    <property type="term" value="F:transmembrane signaling receptor activity"/>
    <property type="evidence" value="ECO:0007669"/>
    <property type="project" value="TreeGrafter"/>
</dbReference>
<reference evidence="8" key="1">
    <citation type="submission" date="2019-06" db="EMBL/GenBank/DDBJ databases">
        <authorList>
            <consortium name="Wellcome Sanger Institute Data Sharing"/>
        </authorList>
    </citation>
    <scope>NUCLEOTIDE SEQUENCE [LARGE SCALE GENOMIC DNA]</scope>
</reference>
<dbReference type="InterPro" id="IPR003599">
    <property type="entry name" value="Ig_sub"/>
</dbReference>
<keyword evidence="3" id="KW-0325">Glycoprotein</keyword>
<dbReference type="SMART" id="SM00409">
    <property type="entry name" value="IG"/>
    <property type="match status" value="5"/>
</dbReference>
<feature type="region of interest" description="Disordered" evidence="4">
    <location>
        <begin position="646"/>
        <end position="706"/>
    </location>
</feature>
<dbReference type="PANTHER" id="PTHR11481">
    <property type="entry name" value="IMMUNOGLOBULIN FC RECEPTOR"/>
    <property type="match status" value="1"/>
</dbReference>
<reference evidence="8" key="3">
    <citation type="submission" date="2025-09" db="UniProtKB">
        <authorList>
            <consortium name="Ensembl"/>
        </authorList>
    </citation>
    <scope>IDENTIFICATION</scope>
</reference>
<dbReference type="Pfam" id="PF13895">
    <property type="entry name" value="Ig_2"/>
    <property type="match status" value="1"/>
</dbReference>
<dbReference type="InterPro" id="IPR040878">
    <property type="entry name" value="IL-40-like_Ig"/>
</dbReference>
<keyword evidence="1 6" id="KW-0732">Signal</keyword>
<evidence type="ECO:0000313" key="8">
    <source>
        <dbReference type="Ensembl" id="ENSSFAP00005003981.1"/>
    </source>
</evidence>
<sequence length="706" mass="77065">MGLLLLTLASALLSTYVPAGSRVEAQRLFTIRAVSLTVEPHPDGTRDPVVTRDTNVTLRCQAVVSSSGPEALVRKYTIYKDGSDVYTKTSSSSEDLLYPLPAARVSNSGKYKCEVNIEGKSMASESRKLTVTGLSTPLLHLNKGVVTEGEELTARCTAPGETGSIFFYFYDDTKEIQEERVNSNQVEVRLRFSSAGIHRIHCAYTVLITPDSFKSQESNTVVVSVKELSISPVLEVSPTDQVFEGDRLDLLCTLRSFVHNTEKIQLYLSQGTQLLSTGSTRVNHSMVARASGPTLSFECRLEMGPLFKSATKTISVTELFSVPTLRVSPAEVFQREAMTLTCRSESVASERLDRKELVYTLSPPENPLVAVGTGVFSGKALQFDFNYTCAAEAKGIKKFSQTLTVRPKVLVSVPKISVYGKAVLGQPIQILCHSDAGSLPINYTLLWGYDEVDVRSVRLPFDKAIFTVSITKPEELSKYMCEARNSKKEVPPSKRLNATVIEPLTHPTLTVIPKPDEVSEGDHLVLICGVRGTPPVTFKWYRVGTIEPLNFTTTDNKHKDYQIPRVSNDDSGTYYCEAYNSANGMVRSEQVTIQVRMALWKKAVIGGVGLLVASLLVLGVCVLYFRSKRGKREAAAELSVKPSIPKSDDSLAETLTHDSEASHAPTDAAPFYDGKEGRATNGTRDSVAPPPADLSNGSSYSAPASV</sequence>
<name>A0A672FAY4_SALFA</name>
<dbReference type="InterPro" id="IPR007110">
    <property type="entry name" value="Ig-like_dom"/>
</dbReference>
<dbReference type="InterPro" id="IPR050488">
    <property type="entry name" value="Ig_Fc_receptor"/>
</dbReference>
<dbReference type="GO" id="GO:0009897">
    <property type="term" value="C:external side of plasma membrane"/>
    <property type="evidence" value="ECO:0007669"/>
    <property type="project" value="TreeGrafter"/>
</dbReference>
<keyword evidence="5" id="KW-0812">Transmembrane</keyword>
<dbReference type="OMA" id="CAITIMG"/>
<dbReference type="InterPro" id="IPR036179">
    <property type="entry name" value="Ig-like_dom_sf"/>
</dbReference>
<keyword evidence="2" id="KW-1015">Disulfide bond</keyword>
<organism evidence="8 9">
    <name type="scientific">Salarias fasciatus</name>
    <name type="common">Jewelled blenny</name>
    <name type="synonym">Blennius fasciatus</name>
    <dbReference type="NCBI Taxonomy" id="181472"/>
    <lineage>
        <taxon>Eukaryota</taxon>
        <taxon>Metazoa</taxon>
        <taxon>Chordata</taxon>
        <taxon>Craniata</taxon>
        <taxon>Vertebrata</taxon>
        <taxon>Euteleostomi</taxon>
        <taxon>Actinopterygii</taxon>
        <taxon>Neopterygii</taxon>
        <taxon>Teleostei</taxon>
        <taxon>Neoteleostei</taxon>
        <taxon>Acanthomorphata</taxon>
        <taxon>Ovalentaria</taxon>
        <taxon>Blenniimorphae</taxon>
        <taxon>Blenniiformes</taxon>
        <taxon>Blennioidei</taxon>
        <taxon>Blenniidae</taxon>
        <taxon>Salariinae</taxon>
        <taxon>Salarias</taxon>
    </lineage>
</organism>
<feature type="domain" description="Ig-like" evidence="7">
    <location>
        <begin position="507"/>
        <end position="592"/>
    </location>
</feature>
<keyword evidence="9" id="KW-1185">Reference proteome</keyword>
<evidence type="ECO:0000256" key="2">
    <source>
        <dbReference type="ARBA" id="ARBA00023157"/>
    </source>
</evidence>
<dbReference type="InParanoid" id="A0A672FAY4"/>
<dbReference type="GO" id="GO:0007166">
    <property type="term" value="P:cell surface receptor signaling pathway"/>
    <property type="evidence" value="ECO:0007669"/>
    <property type="project" value="TreeGrafter"/>
</dbReference>
<dbReference type="Pfam" id="PF13927">
    <property type="entry name" value="Ig_3"/>
    <property type="match status" value="1"/>
</dbReference>
<evidence type="ECO:0000256" key="6">
    <source>
        <dbReference type="SAM" id="SignalP"/>
    </source>
</evidence>
<evidence type="ECO:0000313" key="9">
    <source>
        <dbReference type="Proteomes" id="UP000472267"/>
    </source>
</evidence>
<reference evidence="8" key="2">
    <citation type="submission" date="2025-08" db="UniProtKB">
        <authorList>
            <consortium name="Ensembl"/>
        </authorList>
    </citation>
    <scope>IDENTIFICATION</scope>
</reference>
<dbReference type="Pfam" id="PF17736">
    <property type="entry name" value="Ig_C17orf99"/>
    <property type="match status" value="1"/>
</dbReference>
<evidence type="ECO:0000256" key="3">
    <source>
        <dbReference type="ARBA" id="ARBA00023180"/>
    </source>
</evidence>
<keyword evidence="5" id="KW-0472">Membrane</keyword>
<evidence type="ECO:0000259" key="7">
    <source>
        <dbReference type="PROSITE" id="PS50835"/>
    </source>
</evidence>
<proteinExistence type="predicted"/>
<dbReference type="GO" id="GO:0006955">
    <property type="term" value="P:immune response"/>
    <property type="evidence" value="ECO:0007669"/>
    <property type="project" value="TreeGrafter"/>
</dbReference>
<accession>A0A672FAY4</accession>
<protein>
    <submittedName>
        <fullName evidence="8">Platelet endothelial cell adhesion molecule-like</fullName>
    </submittedName>
</protein>
<keyword evidence="5" id="KW-1133">Transmembrane helix</keyword>
<evidence type="ECO:0000256" key="4">
    <source>
        <dbReference type="SAM" id="MobiDB-lite"/>
    </source>
</evidence>
<dbReference type="Gene3D" id="2.60.40.10">
    <property type="entry name" value="Immunoglobulins"/>
    <property type="match status" value="2"/>
</dbReference>
<dbReference type="AlphaFoldDB" id="A0A672FAY4"/>
<feature type="domain" description="Ig-like" evidence="7">
    <location>
        <begin position="414"/>
        <end position="497"/>
    </location>
</feature>
<dbReference type="SMART" id="SM00408">
    <property type="entry name" value="IGc2"/>
    <property type="match status" value="1"/>
</dbReference>
<feature type="domain" description="Ig-like" evidence="7">
    <location>
        <begin position="42"/>
        <end position="130"/>
    </location>
</feature>
<dbReference type="Proteomes" id="UP000472267">
    <property type="component" value="Chromosome 6"/>
</dbReference>
<gene>
    <name evidence="8" type="primary">pecam1b</name>
</gene>
<feature type="chain" id="PRO_5025420737" evidence="6">
    <location>
        <begin position="20"/>
        <end position="706"/>
    </location>
</feature>
<dbReference type="Ensembl" id="ENSSFAT00005004254.1">
    <property type="protein sequence ID" value="ENSSFAP00005003981.1"/>
    <property type="gene ID" value="ENSSFAG00005002705.1"/>
</dbReference>
<dbReference type="CDD" id="cd00096">
    <property type="entry name" value="Ig"/>
    <property type="match status" value="1"/>
</dbReference>
<dbReference type="InterPro" id="IPR003598">
    <property type="entry name" value="Ig_sub2"/>
</dbReference>
<dbReference type="GO" id="GO:0098742">
    <property type="term" value="P:cell-cell adhesion via plasma-membrane adhesion molecules"/>
    <property type="evidence" value="ECO:0007669"/>
    <property type="project" value="TreeGrafter"/>
</dbReference>
<dbReference type="PROSITE" id="PS50835">
    <property type="entry name" value="IG_LIKE"/>
    <property type="match status" value="3"/>
</dbReference>
<evidence type="ECO:0000256" key="1">
    <source>
        <dbReference type="ARBA" id="ARBA00022729"/>
    </source>
</evidence>
<dbReference type="InterPro" id="IPR013783">
    <property type="entry name" value="Ig-like_fold"/>
</dbReference>
<dbReference type="PANTHER" id="PTHR11481:SF125">
    <property type="entry name" value="PLATELET ENDOTHELIAL CELL ADHESION MOLECULE-LIKE ISOFORM X1"/>
    <property type="match status" value="1"/>
</dbReference>